<keyword evidence="10" id="KW-1185">Reference proteome</keyword>
<dbReference type="InterPro" id="IPR000228">
    <property type="entry name" value="RNA3'_term_phos_cyc"/>
</dbReference>
<dbReference type="HAMAP" id="MF_00200">
    <property type="entry name" value="RTC"/>
    <property type="match status" value="1"/>
</dbReference>
<name>A0ABD5NL93_9EURY</name>
<keyword evidence="3 5" id="KW-0436">Ligase</keyword>
<proteinExistence type="inferred from homology"/>
<feature type="domain" description="RNA 3'-terminal phosphate cyclase insert" evidence="8">
    <location>
        <begin position="235"/>
        <end position="334"/>
    </location>
</feature>
<comment type="caution">
    <text evidence="9">The sequence shown here is derived from an EMBL/GenBank/DDBJ whole genome shotgun (WGS) entry which is preliminary data.</text>
</comment>
<evidence type="ECO:0000313" key="10">
    <source>
        <dbReference type="Proteomes" id="UP001595846"/>
    </source>
</evidence>
<organism evidence="9 10">
    <name type="scientific">Halovivax cerinus</name>
    <dbReference type="NCBI Taxonomy" id="1487865"/>
    <lineage>
        <taxon>Archaea</taxon>
        <taxon>Methanobacteriati</taxon>
        <taxon>Methanobacteriota</taxon>
        <taxon>Stenosarchaea group</taxon>
        <taxon>Halobacteria</taxon>
        <taxon>Halobacteriales</taxon>
        <taxon>Natrialbaceae</taxon>
        <taxon>Halovivax</taxon>
    </lineage>
</organism>
<evidence type="ECO:0000256" key="3">
    <source>
        <dbReference type="ARBA" id="ARBA00022598"/>
    </source>
</evidence>
<dbReference type="InterPro" id="IPR023797">
    <property type="entry name" value="RNA3'_phos_cyclase_dom"/>
</dbReference>
<dbReference type="InterPro" id="IPR013792">
    <property type="entry name" value="RNA3'P_cycl/enolpyr_Trfase_a/b"/>
</dbReference>
<comment type="catalytic activity">
    <reaction evidence="5">
        <text>a 3'-end 3'-phospho-ribonucleotide-RNA + ATP = a 3'-end 2',3'-cyclophospho-ribonucleotide-RNA + AMP + diphosphate</text>
        <dbReference type="Rhea" id="RHEA:23976"/>
        <dbReference type="Rhea" id="RHEA-COMP:10463"/>
        <dbReference type="Rhea" id="RHEA-COMP:10464"/>
        <dbReference type="ChEBI" id="CHEBI:30616"/>
        <dbReference type="ChEBI" id="CHEBI:33019"/>
        <dbReference type="ChEBI" id="CHEBI:83062"/>
        <dbReference type="ChEBI" id="CHEBI:83064"/>
        <dbReference type="ChEBI" id="CHEBI:456215"/>
        <dbReference type="EC" id="6.5.1.4"/>
    </reaction>
</comment>
<dbReference type="InterPro" id="IPR017770">
    <property type="entry name" value="RNA3'_term_phos_cyc_type_1"/>
</dbReference>
<evidence type="ECO:0000259" key="8">
    <source>
        <dbReference type="Pfam" id="PF05189"/>
    </source>
</evidence>
<dbReference type="Gene3D" id="3.30.360.20">
    <property type="entry name" value="RNA 3'-terminal phosphate cyclase, insert domain"/>
    <property type="match status" value="1"/>
</dbReference>
<dbReference type="GO" id="GO:0005524">
    <property type="term" value="F:ATP binding"/>
    <property type="evidence" value="ECO:0007669"/>
    <property type="project" value="UniProtKB-KW"/>
</dbReference>
<feature type="compositionally biased region" description="Acidic residues" evidence="6">
    <location>
        <begin position="105"/>
        <end position="132"/>
    </location>
</feature>
<evidence type="ECO:0000256" key="4">
    <source>
        <dbReference type="ARBA" id="ARBA00022741"/>
    </source>
</evidence>
<evidence type="ECO:0000256" key="2">
    <source>
        <dbReference type="ARBA" id="ARBA00021428"/>
    </source>
</evidence>
<dbReference type="GeneID" id="73903171"/>
<feature type="domain" description="RNA 3'-terminal phosphate cyclase" evidence="7">
    <location>
        <begin position="9"/>
        <end position="91"/>
    </location>
</feature>
<dbReference type="InterPro" id="IPR020719">
    <property type="entry name" value="RNA3'_term_phos_cycl-like_CS"/>
</dbReference>
<comment type="similarity">
    <text evidence="1 5">Belongs to the RNA 3'-terminal cyclase family. Type 1 subfamily.</text>
</comment>
<dbReference type="NCBIfam" id="NF003246">
    <property type="entry name" value="PRK04204.1-2"/>
    <property type="match status" value="1"/>
</dbReference>
<dbReference type="Gene3D" id="3.65.10.20">
    <property type="entry name" value="RNA 3'-terminal phosphate cyclase domain"/>
    <property type="match status" value="1"/>
</dbReference>
<feature type="region of interest" description="Disordered" evidence="6">
    <location>
        <begin position="389"/>
        <end position="411"/>
    </location>
</feature>
<evidence type="ECO:0000256" key="1">
    <source>
        <dbReference type="ARBA" id="ARBA00009206"/>
    </source>
</evidence>
<evidence type="ECO:0000259" key="7">
    <source>
        <dbReference type="Pfam" id="PF01137"/>
    </source>
</evidence>
<dbReference type="InterPro" id="IPR036553">
    <property type="entry name" value="RPTC_insert"/>
</dbReference>
<feature type="region of interest" description="Disordered" evidence="6">
    <location>
        <begin position="101"/>
        <end position="135"/>
    </location>
</feature>
<dbReference type="PANTHER" id="PTHR11096:SF0">
    <property type="entry name" value="RNA 3'-TERMINAL PHOSPHATE CYCLASE"/>
    <property type="match status" value="1"/>
</dbReference>
<dbReference type="SUPFAM" id="SSF55205">
    <property type="entry name" value="EPT/RTPC-like"/>
    <property type="match status" value="2"/>
</dbReference>
<dbReference type="RefSeq" id="WP_256530487.1">
    <property type="nucleotide sequence ID" value="NZ_CP101824.1"/>
</dbReference>
<keyword evidence="4 5" id="KW-0547">Nucleotide-binding</keyword>
<dbReference type="Pfam" id="PF05189">
    <property type="entry name" value="RTC_insert"/>
    <property type="match status" value="1"/>
</dbReference>
<dbReference type="PROSITE" id="PS01287">
    <property type="entry name" value="RTC"/>
    <property type="match status" value="1"/>
</dbReference>
<sequence>MLELDGTDAGGQFLRSALSLAGIQGCAVRIENVRGDRSTPGLRPQHLAVVETMAAICDADVTGADGSAGYGADGTTLDIGSETVTFDPRRTVDVPAETVDVPAETADDPGREDDGDEWEAGDFGETESETPPDDIPGGTYAVDIGTAGSVTLLFDAVLPLATRLASPLTLTATGGTDVTWSPTLDYYRRVKLPLLRRFGLQAALSVDRRGFYPAGGGEVTLHLAPSRLDPIRLGERGPLRGVRLYSTESASLADRYVAERQLQAAMDRLEGAVDTGRDDDLVTERVVTTAQSDSPGSAIGCRLDFETGIAGTDGLGERGKPAERVGEEAAAAAIRLVSGATPVDRHLADQLLVPLALAGGRVRIPAVTDHVEASLSLLGAFGYDLVCEPTPETDDSDTDGADTTDYLVTAT</sequence>
<feature type="binding site" evidence="5">
    <location>
        <begin position="346"/>
        <end position="350"/>
    </location>
    <ligand>
        <name>ATP</name>
        <dbReference type="ChEBI" id="CHEBI:30616"/>
    </ligand>
</feature>
<dbReference type="GO" id="GO:0005737">
    <property type="term" value="C:cytoplasm"/>
    <property type="evidence" value="ECO:0007669"/>
    <property type="project" value="UniProtKB-SubCell"/>
</dbReference>
<keyword evidence="5" id="KW-0067">ATP-binding</keyword>
<dbReference type="GO" id="GO:0003963">
    <property type="term" value="F:RNA-3'-phosphate cyclase activity"/>
    <property type="evidence" value="ECO:0007669"/>
    <property type="project" value="UniProtKB-UniRule"/>
</dbReference>
<dbReference type="SUPFAM" id="SSF52913">
    <property type="entry name" value="RNA 3'-terminal phosphate cyclase, RPTC, insert domain"/>
    <property type="match status" value="1"/>
</dbReference>
<dbReference type="Pfam" id="PF01137">
    <property type="entry name" value="RTC"/>
    <property type="match status" value="2"/>
</dbReference>
<dbReference type="InterPro" id="IPR037136">
    <property type="entry name" value="RNA3'_phos_cyclase_dom_sf"/>
</dbReference>
<feature type="compositionally biased region" description="Acidic residues" evidence="6">
    <location>
        <begin position="391"/>
        <end position="402"/>
    </location>
</feature>
<accession>A0ABD5NL93</accession>
<dbReference type="AlphaFoldDB" id="A0ABD5NL93"/>
<reference evidence="9 10" key="1">
    <citation type="journal article" date="2019" name="Int. J. Syst. Evol. Microbiol.">
        <title>The Global Catalogue of Microorganisms (GCM) 10K type strain sequencing project: providing services to taxonomists for standard genome sequencing and annotation.</title>
        <authorList>
            <consortium name="The Broad Institute Genomics Platform"/>
            <consortium name="The Broad Institute Genome Sequencing Center for Infectious Disease"/>
            <person name="Wu L."/>
            <person name="Ma J."/>
        </authorList>
    </citation>
    <scope>NUCLEOTIDE SEQUENCE [LARGE SCALE GENOMIC DNA]</scope>
    <source>
        <strain evidence="9 10">IBRC-M 10256</strain>
    </source>
</reference>
<dbReference type="InterPro" id="IPR013791">
    <property type="entry name" value="RNA3'-term_phos_cycl_insert"/>
</dbReference>
<feature type="active site" description="Tele-AMP-histidine intermediate" evidence="5">
    <location>
        <position position="370"/>
    </location>
</feature>
<dbReference type="PANTHER" id="PTHR11096">
    <property type="entry name" value="RNA 3' TERMINAL PHOSPHATE CYCLASE"/>
    <property type="match status" value="1"/>
</dbReference>
<comment type="subcellular location">
    <subcellularLocation>
        <location evidence="5">Cytoplasm</location>
    </subcellularLocation>
</comment>
<feature type="domain" description="RNA 3'-terminal phosphate cyclase" evidence="7">
    <location>
        <begin position="131"/>
        <end position="379"/>
    </location>
</feature>
<evidence type="ECO:0000256" key="6">
    <source>
        <dbReference type="SAM" id="MobiDB-lite"/>
    </source>
</evidence>
<evidence type="ECO:0000313" key="9">
    <source>
        <dbReference type="EMBL" id="MFC3957796.1"/>
    </source>
</evidence>
<dbReference type="Proteomes" id="UP001595846">
    <property type="component" value="Unassembled WGS sequence"/>
</dbReference>
<dbReference type="EMBL" id="JBHSAQ010000002">
    <property type="protein sequence ID" value="MFC3957796.1"/>
    <property type="molecule type" value="Genomic_DNA"/>
</dbReference>
<evidence type="ECO:0000256" key="5">
    <source>
        <dbReference type="HAMAP-Rule" id="MF_00200"/>
    </source>
</evidence>
<keyword evidence="5" id="KW-0963">Cytoplasm</keyword>
<feature type="binding site" evidence="5">
    <location>
        <position position="155"/>
    </location>
    <ligand>
        <name>ATP</name>
        <dbReference type="ChEBI" id="CHEBI:30616"/>
    </ligand>
</feature>
<protein>
    <recommendedName>
        <fullName evidence="2 5">RNA 3'-terminal phosphate cyclase</fullName>
        <shortName evidence="5">RNA cyclase</shortName>
        <shortName evidence="5">RNA-3'-phosphate cyclase</shortName>
        <ecNumber evidence="5">6.5.1.4</ecNumber>
    </recommendedName>
</protein>
<comment type="function">
    <text evidence="5">Catalyzes the conversion of 3'-phosphate to a 2',3'-cyclic phosphodiester at the end of RNA. The mechanism of action of the enzyme occurs in 3 steps: (A) adenylation of the enzyme by ATP; (B) transfer of adenylate to an RNA-N3'P to produce RNA-N3'PP5'A; (C) and attack of the adjacent 2'-hydroxyl on the 3'-phosphorus in the diester linkage to produce the cyclic end product. The biological role of this enzyme is unknown but it is likely to function in some aspects of cellular RNA processing.</text>
</comment>
<dbReference type="EC" id="6.5.1.4" evidence="5"/>
<gene>
    <name evidence="5 9" type="primary">rtcA</name>
    <name evidence="9" type="ORF">ACFOUR_05335</name>
</gene>
<dbReference type="PIRSF" id="PIRSF005378">
    <property type="entry name" value="RNA3'_term_phos_cycl_euk"/>
    <property type="match status" value="1"/>
</dbReference>